<evidence type="ECO:0000259" key="3">
    <source>
        <dbReference type="Pfam" id="PF01464"/>
    </source>
</evidence>
<dbReference type="eggNOG" id="COG4623">
    <property type="taxonomic scope" value="Bacteria"/>
</dbReference>
<comment type="caution">
    <text evidence="4">The sequence shown here is derived from an EMBL/GenBank/DDBJ whole genome shotgun (WGS) entry which is preliminary data.</text>
</comment>
<dbReference type="CDD" id="cd13403">
    <property type="entry name" value="MLTF-like"/>
    <property type="match status" value="1"/>
</dbReference>
<dbReference type="Proteomes" id="UP000004394">
    <property type="component" value="Unassembled WGS sequence"/>
</dbReference>
<feature type="domain" description="Transglycosylase SLT" evidence="3">
    <location>
        <begin position="210"/>
        <end position="316"/>
    </location>
</feature>
<dbReference type="HOGENOM" id="CLU_027494_2_1_10"/>
<evidence type="ECO:0000313" key="5">
    <source>
        <dbReference type="Proteomes" id="UP000004394"/>
    </source>
</evidence>
<dbReference type="AlphaFoldDB" id="E0NPW7"/>
<dbReference type="RefSeq" id="WP_006947922.1">
    <property type="nucleotide sequence ID" value="NZ_BAJI01000005.1"/>
</dbReference>
<organism evidence="4 5">
    <name type="scientific">Hoylesella marshii DSM 16973 = JCM 13450</name>
    <dbReference type="NCBI Taxonomy" id="862515"/>
    <lineage>
        <taxon>Bacteria</taxon>
        <taxon>Pseudomonadati</taxon>
        <taxon>Bacteroidota</taxon>
        <taxon>Bacteroidia</taxon>
        <taxon>Bacteroidales</taxon>
        <taxon>Prevotellaceae</taxon>
        <taxon>Hoylesella</taxon>
    </lineage>
</organism>
<dbReference type="EMBL" id="AEEI01000008">
    <property type="protein sequence ID" value="EFM02843.1"/>
    <property type="molecule type" value="Genomic_DNA"/>
</dbReference>
<proteinExistence type="inferred from homology"/>
<dbReference type="Gene3D" id="1.10.530.10">
    <property type="match status" value="1"/>
</dbReference>
<dbReference type="InterPro" id="IPR008258">
    <property type="entry name" value="Transglycosylase_SLT_dom_1"/>
</dbReference>
<dbReference type="Gene3D" id="3.40.190.10">
    <property type="entry name" value="Periplasmic binding protein-like II"/>
    <property type="match status" value="1"/>
</dbReference>
<reference evidence="4" key="1">
    <citation type="submission" date="2010-07" db="EMBL/GenBank/DDBJ databases">
        <authorList>
            <person name="Muzny D."/>
            <person name="Qin X."/>
            <person name="Deng J."/>
            <person name="Jiang H."/>
            <person name="Liu Y."/>
            <person name="Qu J."/>
            <person name="Song X.-Z."/>
            <person name="Zhang L."/>
            <person name="Thornton R."/>
            <person name="Coyle M."/>
            <person name="Francisco L."/>
            <person name="Jackson L."/>
            <person name="Javaid M."/>
            <person name="Korchina V."/>
            <person name="Kovar C."/>
            <person name="Mata R."/>
            <person name="Mathew T."/>
            <person name="Ngo R."/>
            <person name="Nguyen L."/>
            <person name="Nguyen N."/>
            <person name="Okwuonu G."/>
            <person name="Ongeri F."/>
            <person name="Pham C."/>
            <person name="Simmons D."/>
            <person name="Wilczek-Boney K."/>
            <person name="Hale W."/>
            <person name="Jakkamsetti A."/>
            <person name="Pham P."/>
            <person name="Ruth R."/>
            <person name="San Lucas F."/>
            <person name="Warren J."/>
            <person name="Zhang J."/>
            <person name="Zhao Z."/>
            <person name="Zhou C."/>
            <person name="Zhu D."/>
            <person name="Lee S."/>
            <person name="Bess C."/>
            <person name="Blankenburg K."/>
            <person name="Forbes L."/>
            <person name="Fu Q."/>
            <person name="Gubbala S."/>
            <person name="Hirani K."/>
            <person name="Jayaseelan J.C."/>
            <person name="Lara F."/>
            <person name="Munidasa M."/>
            <person name="Palculict T."/>
            <person name="Patil S."/>
            <person name="Pu L.-L."/>
            <person name="Saada N."/>
            <person name="Tang L."/>
            <person name="Weissenberger G."/>
            <person name="Zhu Y."/>
            <person name="Hemphill L."/>
            <person name="Shang Y."/>
            <person name="Youmans B."/>
            <person name="Ayvaz T."/>
            <person name="Ross M."/>
            <person name="Santibanez J."/>
            <person name="Aqrawi P."/>
            <person name="Gross S."/>
            <person name="Joshi V."/>
            <person name="Fowler G."/>
            <person name="Nazareth L."/>
            <person name="Reid J."/>
            <person name="Worley K."/>
            <person name="Petrosino J."/>
            <person name="Highlander S."/>
            <person name="Gibbs R."/>
        </authorList>
    </citation>
    <scope>NUCLEOTIDE SEQUENCE [LARGE SCALE GENOMIC DNA]</scope>
    <source>
        <strain evidence="4">DSM 16973</strain>
    </source>
</reference>
<dbReference type="BioCyc" id="PMAR862515-HMP:GMOO-228-MONOMER"/>
<protein>
    <submittedName>
        <fullName evidence="4">Transglycosylase SLT domain protein</fullName>
    </submittedName>
</protein>
<sequence length="394" mass="45181">MKSFALLLSLLALLFLSCTKKKEDAVVTPWGRVDITDSITTDKGFTLDDMIDNGEMIMLTLSGPDTYYDYRGRGMGTQYLLCEKFAQKIGVSLRVELCKDTLEMVKRLERGDADVIAFPLPKSMKGKLNFCGPYTEKEQAQWAVNPENHALADSLNHWFRPQLLAEAQREERQLLTMQTVRRHVYAPMLNRAGGIISKYDRLFMMYAPVARMDWRLLAAQCYQESCFDPKAQSWAGACGLMQILPSTATHLGLPHAQLYEPEANIAAAVRYLQELSDKFRDVPDRMERIHFVLGSYNGGYLHIRDAMALATKHGKNRYQWGDVSDFVLKLSDPRYYRDPVVKYGYMRGTETADYVYKIKQRWRQYRGVARGNSDFGMSGSIVPHRAKKKNKYKI</sequence>
<dbReference type="SUPFAM" id="SSF53850">
    <property type="entry name" value="Periplasmic binding protein-like II"/>
    <property type="match status" value="1"/>
</dbReference>
<keyword evidence="2" id="KW-0732">Signal</keyword>
<dbReference type="InterPro" id="IPR023346">
    <property type="entry name" value="Lysozyme-like_dom_sf"/>
</dbReference>
<accession>E0NPW7</accession>
<feature type="chain" id="PRO_5003138211" evidence="2">
    <location>
        <begin position="23"/>
        <end position="394"/>
    </location>
</feature>
<keyword evidence="5" id="KW-1185">Reference proteome</keyword>
<gene>
    <name evidence="4" type="ORF">HMPREF0658_0218</name>
</gene>
<dbReference type="STRING" id="862515.HMPREF0658_0218"/>
<name>E0NPW7_9BACT</name>
<dbReference type="OrthoDB" id="9815002at2"/>
<dbReference type="PANTHER" id="PTHR37423">
    <property type="entry name" value="SOLUBLE LYTIC MUREIN TRANSGLYCOSYLASE-RELATED"/>
    <property type="match status" value="1"/>
</dbReference>
<evidence type="ECO:0000256" key="1">
    <source>
        <dbReference type="ARBA" id="ARBA00007734"/>
    </source>
</evidence>
<feature type="signal peptide" evidence="2">
    <location>
        <begin position="1"/>
        <end position="22"/>
    </location>
</feature>
<comment type="similarity">
    <text evidence="1">Belongs to the transglycosylase Slt family.</text>
</comment>
<dbReference type="Pfam" id="PF01464">
    <property type="entry name" value="SLT"/>
    <property type="match status" value="1"/>
</dbReference>
<dbReference type="PANTHER" id="PTHR37423:SF2">
    <property type="entry name" value="MEMBRANE-BOUND LYTIC MUREIN TRANSGLYCOSYLASE C"/>
    <property type="match status" value="1"/>
</dbReference>
<dbReference type="PROSITE" id="PS51257">
    <property type="entry name" value="PROKAR_LIPOPROTEIN"/>
    <property type="match status" value="1"/>
</dbReference>
<evidence type="ECO:0000313" key="4">
    <source>
        <dbReference type="EMBL" id="EFM02843.1"/>
    </source>
</evidence>
<dbReference type="SUPFAM" id="SSF53955">
    <property type="entry name" value="Lysozyme-like"/>
    <property type="match status" value="1"/>
</dbReference>
<evidence type="ECO:0000256" key="2">
    <source>
        <dbReference type="SAM" id="SignalP"/>
    </source>
</evidence>